<evidence type="ECO:0000313" key="4">
    <source>
        <dbReference type="Proteomes" id="UP000494115"/>
    </source>
</evidence>
<feature type="signal peptide" evidence="2">
    <location>
        <begin position="1"/>
        <end position="29"/>
    </location>
</feature>
<organism evidence="3 4">
    <name type="scientific">Pararobbsia alpina</name>
    <dbReference type="NCBI Taxonomy" id="621374"/>
    <lineage>
        <taxon>Bacteria</taxon>
        <taxon>Pseudomonadati</taxon>
        <taxon>Pseudomonadota</taxon>
        <taxon>Betaproteobacteria</taxon>
        <taxon>Burkholderiales</taxon>
        <taxon>Burkholderiaceae</taxon>
        <taxon>Pararobbsia</taxon>
    </lineage>
</organism>
<reference evidence="3 4" key="1">
    <citation type="submission" date="2020-04" db="EMBL/GenBank/DDBJ databases">
        <authorList>
            <person name="De Canck E."/>
        </authorList>
    </citation>
    <scope>NUCLEOTIDE SEQUENCE [LARGE SCALE GENOMIC DNA]</scope>
    <source>
        <strain evidence="3 4">LMG 28138</strain>
    </source>
</reference>
<feature type="compositionally biased region" description="Polar residues" evidence="1">
    <location>
        <begin position="28"/>
        <end position="39"/>
    </location>
</feature>
<feature type="compositionally biased region" description="Low complexity" evidence="1">
    <location>
        <begin position="40"/>
        <end position="51"/>
    </location>
</feature>
<proteinExistence type="predicted"/>
<feature type="compositionally biased region" description="Gly residues" evidence="1">
    <location>
        <begin position="77"/>
        <end position="114"/>
    </location>
</feature>
<name>A0A6S7BGG0_9BURK</name>
<sequence length="114" mass="10070">MKTDSKITCALGAGALAIMLATAPLGASAQNNTGGTANASGTMSSDSGDTGAMQKKLSPAMGNKTANPNDPNTGNIGNAGGSGKGGANSGGGTGGTGGGAGGAGGGTGGVGGGK</sequence>
<dbReference type="EMBL" id="CADIKM010000033">
    <property type="protein sequence ID" value="CAB3799602.1"/>
    <property type="molecule type" value="Genomic_DNA"/>
</dbReference>
<evidence type="ECO:0000256" key="2">
    <source>
        <dbReference type="SAM" id="SignalP"/>
    </source>
</evidence>
<evidence type="ECO:0000256" key="1">
    <source>
        <dbReference type="SAM" id="MobiDB-lite"/>
    </source>
</evidence>
<feature type="chain" id="PRO_5028979087" evidence="2">
    <location>
        <begin position="30"/>
        <end position="114"/>
    </location>
</feature>
<dbReference type="Proteomes" id="UP000494115">
    <property type="component" value="Unassembled WGS sequence"/>
</dbReference>
<gene>
    <name evidence="3" type="ORF">LMG28138_04685</name>
</gene>
<accession>A0A6S7BGG0</accession>
<feature type="region of interest" description="Disordered" evidence="1">
    <location>
        <begin position="27"/>
        <end position="114"/>
    </location>
</feature>
<evidence type="ECO:0000313" key="3">
    <source>
        <dbReference type="EMBL" id="CAB3799602.1"/>
    </source>
</evidence>
<keyword evidence="4" id="KW-1185">Reference proteome</keyword>
<keyword evidence="2" id="KW-0732">Signal</keyword>
<protein>
    <submittedName>
        <fullName evidence="3">Uncharacterized protein</fullName>
    </submittedName>
</protein>
<dbReference type="AlphaFoldDB" id="A0A6S7BGG0"/>